<comment type="caution">
    <text evidence="1">The sequence shown here is derived from an EMBL/GenBank/DDBJ whole genome shotgun (WGS) entry which is preliminary data.</text>
</comment>
<dbReference type="RefSeq" id="WP_290362063.1">
    <property type="nucleotide sequence ID" value="NZ_JAUFQU010000001.1"/>
</dbReference>
<evidence type="ECO:0000313" key="1">
    <source>
        <dbReference type="EMBL" id="MDN3705918.1"/>
    </source>
</evidence>
<dbReference type="Proteomes" id="UP001242368">
    <property type="component" value="Unassembled WGS sequence"/>
</dbReference>
<proteinExistence type="predicted"/>
<keyword evidence="2" id="KW-1185">Reference proteome</keyword>
<sequence length="183" mass="21411">MSINDYFSSNKFDFSLTCRNNAKKFIVEQNLPAETFLKILQQQEEDKQIPLIVILDSLVEDQPDFLNSSMDSFIEIALKTLNETAKRCISRIFYHLLRNQTFSFSASQKQKIITLHFDWLIKPSLVATRVNCISVLFYLRDEEDWITADLLAIINNELLKNEPSFRSRASKVIRKIEKNQSRL</sequence>
<protein>
    <submittedName>
        <fullName evidence="1">Uncharacterized protein</fullName>
    </submittedName>
</protein>
<accession>A0ABT8CN19</accession>
<gene>
    <name evidence="1" type="ORF">QW060_02105</name>
</gene>
<evidence type="ECO:0000313" key="2">
    <source>
        <dbReference type="Proteomes" id="UP001242368"/>
    </source>
</evidence>
<reference evidence="2" key="1">
    <citation type="journal article" date="2019" name="Int. J. Syst. Evol. Microbiol.">
        <title>The Global Catalogue of Microorganisms (GCM) 10K type strain sequencing project: providing services to taxonomists for standard genome sequencing and annotation.</title>
        <authorList>
            <consortium name="The Broad Institute Genomics Platform"/>
            <consortium name="The Broad Institute Genome Sequencing Center for Infectious Disease"/>
            <person name="Wu L."/>
            <person name="Ma J."/>
        </authorList>
    </citation>
    <scope>NUCLEOTIDE SEQUENCE [LARGE SCALE GENOMIC DNA]</scope>
    <source>
        <strain evidence="2">CECT 7184</strain>
    </source>
</reference>
<organism evidence="1 2">
    <name type="scientific">Paenimyroides ceti</name>
    <dbReference type="NCBI Taxonomy" id="395087"/>
    <lineage>
        <taxon>Bacteria</taxon>
        <taxon>Pseudomonadati</taxon>
        <taxon>Bacteroidota</taxon>
        <taxon>Flavobacteriia</taxon>
        <taxon>Flavobacteriales</taxon>
        <taxon>Flavobacteriaceae</taxon>
        <taxon>Paenimyroides</taxon>
    </lineage>
</organism>
<dbReference type="EMBL" id="JAUFQU010000001">
    <property type="protein sequence ID" value="MDN3705918.1"/>
    <property type="molecule type" value="Genomic_DNA"/>
</dbReference>
<name>A0ABT8CN19_9FLAO</name>